<dbReference type="SMART" id="SM00267">
    <property type="entry name" value="GGDEF"/>
    <property type="match status" value="1"/>
</dbReference>
<dbReference type="PROSITE" id="PS50924">
    <property type="entry name" value="MHYT"/>
    <property type="match status" value="1"/>
</dbReference>
<feature type="transmembrane region" description="Helical" evidence="1">
    <location>
        <begin position="16"/>
        <end position="36"/>
    </location>
</feature>
<feature type="domain" description="GGDEF" evidence="3">
    <location>
        <begin position="283"/>
        <end position="415"/>
    </location>
</feature>
<dbReference type="STRING" id="356660.SAMN05444336_103335"/>
<keyword evidence="1" id="KW-0472">Membrane</keyword>
<name>A0A1H2Z2S9_9RHOB</name>
<evidence type="ECO:0000313" key="6">
    <source>
        <dbReference type="Proteomes" id="UP000199118"/>
    </source>
</evidence>
<accession>A0A1H2Z2S9</accession>
<dbReference type="PANTHER" id="PTHR44757:SF2">
    <property type="entry name" value="BIOFILM ARCHITECTURE MAINTENANCE PROTEIN MBAA"/>
    <property type="match status" value="1"/>
</dbReference>
<dbReference type="InterPro" id="IPR052155">
    <property type="entry name" value="Biofilm_reg_signaling"/>
</dbReference>
<dbReference type="InterPro" id="IPR005330">
    <property type="entry name" value="MHYT_dom"/>
</dbReference>
<dbReference type="InterPro" id="IPR000160">
    <property type="entry name" value="GGDEF_dom"/>
</dbReference>
<keyword evidence="1" id="KW-0812">Transmembrane</keyword>
<organism evidence="5 6">
    <name type="scientific">Albimonas donghaensis</name>
    <dbReference type="NCBI Taxonomy" id="356660"/>
    <lineage>
        <taxon>Bacteria</taxon>
        <taxon>Pseudomonadati</taxon>
        <taxon>Pseudomonadota</taxon>
        <taxon>Alphaproteobacteria</taxon>
        <taxon>Rhodobacterales</taxon>
        <taxon>Paracoccaceae</taxon>
        <taxon>Albimonas</taxon>
    </lineage>
</organism>
<dbReference type="PROSITE" id="PS50883">
    <property type="entry name" value="EAL"/>
    <property type="match status" value="1"/>
</dbReference>
<protein>
    <submittedName>
        <fullName evidence="5">Diguanylate cyclase/phosphodiesterase</fullName>
    </submittedName>
</protein>
<dbReference type="InterPro" id="IPR029787">
    <property type="entry name" value="Nucleotide_cyclase"/>
</dbReference>
<dbReference type="InterPro" id="IPR043128">
    <property type="entry name" value="Rev_trsase/Diguanyl_cyclase"/>
</dbReference>
<sequence>MIEVITCLRDGHDATLVAAAALICALGALVSTRMFNKVPGGEVAGRKAWHVLQAGLTGGATIWTTHFVAMIGFDPGVPVAYHPLLTMLSLVLAIAGVAGGLWMIARSRGTLLAEAGGAVIGLAVLGAHYIGMAGLRLSADLVWHPGMVIASVVLALGFGALTANRIARPRTRFCWYGGVVAFSLAIASGHFTAMGALTVAPHTVEVPLDGLVPDRTLAMLVLLVMGLFLLFGFSSFLIGEDARRDAAERLRRQSLHDPLTDLPNRTMLRNRLSQLLDSAGCGEVIVAVGIDLDRFKPINDVHGHAGGDALLLALSDRMTGLLGPQEMVCRNGGDEFIALKADAKGPEDAIAFARRLHDALTRPVDWQGFRLSVGASLGVALAPQHGGEVETLLGRVDLAMYRAKASSEQVVIYDPAMDEVSRARSLMAVELRAALELGQLEVHFQAQSDIPTRDLVGFEALARWRHPERGMIPPSDFIPIAEATGLIRELGVWVLNAACREAVSWAEPLRVAVNVAPQQLAQPDFAETVLDALLVTGLEPSRLELEVTEASLISDKRRAEEVMASVKAAGVRIAMDDYGTGYASLSTLQTFPFDKIKIDQSFIKPLGRDRQAAAIVRSTLILGEALGIPVLAEGVETETQLAFLDRARCREAQGYLFGKPCGAAETAERVREQWARKRAEFARGMSDAAAPGAAAAAAAAGR</sequence>
<feature type="transmembrane region" description="Helical" evidence="1">
    <location>
        <begin position="142"/>
        <end position="161"/>
    </location>
</feature>
<dbReference type="Pfam" id="PF00990">
    <property type="entry name" value="GGDEF"/>
    <property type="match status" value="1"/>
</dbReference>
<dbReference type="Pfam" id="PF03707">
    <property type="entry name" value="MHYT"/>
    <property type="match status" value="2"/>
</dbReference>
<dbReference type="CDD" id="cd01948">
    <property type="entry name" value="EAL"/>
    <property type="match status" value="1"/>
</dbReference>
<feature type="transmembrane region" description="Helical" evidence="1">
    <location>
        <begin position="217"/>
        <end position="239"/>
    </location>
</feature>
<dbReference type="InterPro" id="IPR035919">
    <property type="entry name" value="EAL_sf"/>
</dbReference>
<evidence type="ECO:0000259" key="4">
    <source>
        <dbReference type="PROSITE" id="PS50924"/>
    </source>
</evidence>
<dbReference type="EMBL" id="FNMZ01000003">
    <property type="protein sequence ID" value="SDX11194.1"/>
    <property type="molecule type" value="Genomic_DNA"/>
</dbReference>
<dbReference type="Gene3D" id="3.20.20.450">
    <property type="entry name" value="EAL domain"/>
    <property type="match status" value="1"/>
</dbReference>
<feature type="transmembrane region" description="Helical" evidence="1">
    <location>
        <begin position="48"/>
        <end position="73"/>
    </location>
</feature>
<keyword evidence="1" id="KW-1133">Transmembrane helix</keyword>
<dbReference type="AlphaFoldDB" id="A0A1H2Z2S9"/>
<dbReference type="SUPFAM" id="SSF55073">
    <property type="entry name" value="Nucleotide cyclase"/>
    <property type="match status" value="1"/>
</dbReference>
<feature type="transmembrane region" description="Helical" evidence="1">
    <location>
        <begin position="173"/>
        <end position="197"/>
    </location>
</feature>
<dbReference type="SUPFAM" id="SSF141868">
    <property type="entry name" value="EAL domain-like"/>
    <property type="match status" value="1"/>
</dbReference>
<dbReference type="InterPro" id="IPR001633">
    <property type="entry name" value="EAL_dom"/>
</dbReference>
<evidence type="ECO:0000259" key="3">
    <source>
        <dbReference type="PROSITE" id="PS50887"/>
    </source>
</evidence>
<feature type="domain" description="MHYT" evidence="4">
    <location>
        <begin position="12"/>
        <end position="200"/>
    </location>
</feature>
<feature type="transmembrane region" description="Helical" evidence="1">
    <location>
        <begin position="111"/>
        <end position="130"/>
    </location>
</feature>
<dbReference type="NCBIfam" id="TIGR00254">
    <property type="entry name" value="GGDEF"/>
    <property type="match status" value="1"/>
</dbReference>
<dbReference type="Proteomes" id="UP000199118">
    <property type="component" value="Unassembled WGS sequence"/>
</dbReference>
<evidence type="ECO:0000259" key="2">
    <source>
        <dbReference type="PROSITE" id="PS50883"/>
    </source>
</evidence>
<reference evidence="5 6" key="1">
    <citation type="submission" date="2016-10" db="EMBL/GenBank/DDBJ databases">
        <authorList>
            <person name="de Groot N.N."/>
        </authorList>
    </citation>
    <scope>NUCLEOTIDE SEQUENCE [LARGE SCALE GENOMIC DNA]</scope>
    <source>
        <strain evidence="5 6">DSM 17890</strain>
    </source>
</reference>
<feature type="transmembrane region" description="Helical" evidence="1">
    <location>
        <begin position="79"/>
        <end position="104"/>
    </location>
</feature>
<dbReference type="SMART" id="SM00052">
    <property type="entry name" value="EAL"/>
    <property type="match status" value="1"/>
</dbReference>
<feature type="domain" description="EAL" evidence="2">
    <location>
        <begin position="424"/>
        <end position="674"/>
    </location>
</feature>
<keyword evidence="6" id="KW-1185">Reference proteome</keyword>
<evidence type="ECO:0000313" key="5">
    <source>
        <dbReference type="EMBL" id="SDX11194.1"/>
    </source>
</evidence>
<dbReference type="Pfam" id="PF00563">
    <property type="entry name" value="EAL"/>
    <property type="match status" value="1"/>
</dbReference>
<proteinExistence type="predicted"/>
<dbReference type="PANTHER" id="PTHR44757">
    <property type="entry name" value="DIGUANYLATE CYCLASE DGCP"/>
    <property type="match status" value="1"/>
</dbReference>
<dbReference type="Gene3D" id="3.30.70.270">
    <property type="match status" value="1"/>
</dbReference>
<dbReference type="CDD" id="cd01949">
    <property type="entry name" value="GGDEF"/>
    <property type="match status" value="1"/>
</dbReference>
<dbReference type="OrthoDB" id="9814202at2"/>
<evidence type="ECO:0000256" key="1">
    <source>
        <dbReference type="PROSITE-ProRule" id="PRU00244"/>
    </source>
</evidence>
<dbReference type="PROSITE" id="PS50887">
    <property type="entry name" value="GGDEF"/>
    <property type="match status" value="1"/>
</dbReference>
<dbReference type="GO" id="GO:0016020">
    <property type="term" value="C:membrane"/>
    <property type="evidence" value="ECO:0007669"/>
    <property type="project" value="UniProtKB-UniRule"/>
</dbReference>
<gene>
    <name evidence="5" type="ORF">SAMN05444336_103335</name>
</gene>